<organism evidence="1">
    <name type="scientific">uncultured Lysobacter sp</name>
    <dbReference type="NCBI Taxonomy" id="271060"/>
    <lineage>
        <taxon>Bacteria</taxon>
        <taxon>Pseudomonadati</taxon>
        <taxon>Pseudomonadota</taxon>
        <taxon>Gammaproteobacteria</taxon>
        <taxon>Lysobacterales</taxon>
        <taxon>Lysobacteraceae</taxon>
        <taxon>Lysobacter</taxon>
        <taxon>environmental samples</taxon>
    </lineage>
</organism>
<protein>
    <submittedName>
        <fullName evidence="1">Uncharacterized protein</fullName>
    </submittedName>
</protein>
<evidence type="ECO:0000313" key="1">
    <source>
        <dbReference type="EMBL" id="CAA9302058.1"/>
    </source>
</evidence>
<gene>
    <name evidence="1" type="ORF">AVDCRST_MAG71-181</name>
</gene>
<sequence length="39" mass="4576">CPATWSRSTERHTSSARVVRTMRRVPTPGWRLRGRRIVV</sequence>
<accession>A0A6J4KDU4</accession>
<proteinExistence type="predicted"/>
<dbReference type="EMBL" id="CADCUA010000046">
    <property type="protein sequence ID" value="CAA9302058.1"/>
    <property type="molecule type" value="Genomic_DNA"/>
</dbReference>
<reference evidence="1" key="1">
    <citation type="submission" date="2020-02" db="EMBL/GenBank/DDBJ databases">
        <authorList>
            <person name="Meier V. D."/>
        </authorList>
    </citation>
    <scope>NUCLEOTIDE SEQUENCE</scope>
    <source>
        <strain evidence="1">AVDCRST_MAG71</strain>
    </source>
</reference>
<name>A0A6J4KDU4_9GAMM</name>
<dbReference type="AlphaFoldDB" id="A0A6J4KDU4"/>
<feature type="non-terminal residue" evidence="1">
    <location>
        <position position="1"/>
    </location>
</feature>
<feature type="non-terminal residue" evidence="1">
    <location>
        <position position="39"/>
    </location>
</feature>